<dbReference type="InterPro" id="IPR005835">
    <property type="entry name" value="NTP_transferase_dom"/>
</dbReference>
<dbReference type="PANTHER" id="PTHR43584:SF8">
    <property type="entry name" value="N-ACETYLMURAMATE ALPHA-1-PHOSPHATE URIDYLYLTRANSFERASE"/>
    <property type="match status" value="1"/>
</dbReference>
<dbReference type="Gene3D" id="3.90.550.10">
    <property type="entry name" value="Spore Coat Polysaccharide Biosynthesis Protein SpsA, Chain A"/>
    <property type="match status" value="1"/>
</dbReference>
<evidence type="ECO:0000256" key="2">
    <source>
        <dbReference type="ARBA" id="ARBA00022695"/>
    </source>
</evidence>
<evidence type="ECO:0000256" key="1">
    <source>
        <dbReference type="ARBA" id="ARBA00022679"/>
    </source>
</evidence>
<dbReference type="CDD" id="cd04181">
    <property type="entry name" value="NTP_transferase"/>
    <property type="match status" value="1"/>
</dbReference>
<dbReference type="Proteomes" id="UP000334923">
    <property type="component" value="Unassembled WGS sequence"/>
</dbReference>
<protein>
    <submittedName>
        <fullName evidence="4">Glucose-1-phosphate thymidylyltransferase</fullName>
        <ecNumber evidence="4">2.7.7.24</ecNumber>
    </submittedName>
</protein>
<organism evidence="4 5">
    <name type="scientific">Methylacidimicrobium tartarophylax</name>
    <dbReference type="NCBI Taxonomy" id="1041768"/>
    <lineage>
        <taxon>Bacteria</taxon>
        <taxon>Pseudomonadati</taxon>
        <taxon>Verrucomicrobiota</taxon>
        <taxon>Methylacidimicrobium</taxon>
    </lineage>
</organism>
<dbReference type="GO" id="GO:0008879">
    <property type="term" value="F:glucose-1-phosphate thymidylyltransferase activity"/>
    <property type="evidence" value="ECO:0007669"/>
    <property type="project" value="UniProtKB-EC"/>
</dbReference>
<evidence type="ECO:0000313" key="5">
    <source>
        <dbReference type="Proteomes" id="UP000334923"/>
    </source>
</evidence>
<keyword evidence="1 4" id="KW-0808">Transferase</keyword>
<evidence type="ECO:0000313" key="4">
    <source>
        <dbReference type="EMBL" id="VVM07415.1"/>
    </source>
</evidence>
<feature type="domain" description="Nucleotidyl transferase" evidence="3">
    <location>
        <begin position="3"/>
        <end position="209"/>
    </location>
</feature>
<sequence>MGPLTSDIPKPMLVVRGLPVLEWIVRGLRDSAAVTEFCIVIGHQKERILSHFKDGIALGVSITYREQLVLDGTGRAPLLAREWVHDDPFLLSYGDILIKPEEYGRLVAAYQDDGVIALCSGQDVRLGGAVLLNESGLVEDIIEKTDNPELLAKSLYNAGIYALNPRVFLFMDRLEKSRRGEYELTDALRQLSRTGKVHGFLLKGDWADVRDPEILAGLNHSQ</sequence>
<accession>A0A5E6MEL6</accession>
<proteinExistence type="predicted"/>
<dbReference type="AlphaFoldDB" id="A0A5E6MEL6"/>
<dbReference type="InterPro" id="IPR050065">
    <property type="entry name" value="GlmU-like"/>
</dbReference>
<dbReference type="Pfam" id="PF00483">
    <property type="entry name" value="NTP_transferase"/>
    <property type="match status" value="1"/>
</dbReference>
<dbReference type="EMBL" id="CABFVA020000093">
    <property type="protein sequence ID" value="VVM07415.1"/>
    <property type="molecule type" value="Genomic_DNA"/>
</dbReference>
<evidence type="ECO:0000259" key="3">
    <source>
        <dbReference type="Pfam" id="PF00483"/>
    </source>
</evidence>
<dbReference type="PANTHER" id="PTHR43584">
    <property type="entry name" value="NUCLEOTIDYL TRANSFERASE"/>
    <property type="match status" value="1"/>
</dbReference>
<dbReference type="EC" id="2.7.7.24" evidence="4"/>
<dbReference type="InterPro" id="IPR029044">
    <property type="entry name" value="Nucleotide-diphossugar_trans"/>
</dbReference>
<keyword evidence="2 4" id="KW-0548">Nucleotidyltransferase</keyword>
<dbReference type="SUPFAM" id="SSF53448">
    <property type="entry name" value="Nucleotide-diphospho-sugar transferases"/>
    <property type="match status" value="1"/>
</dbReference>
<gene>
    <name evidence="4" type="primary">rmlA</name>
    <name evidence="4" type="ORF">MAMT_01753</name>
</gene>
<name>A0A5E6MEL6_9BACT</name>
<reference evidence="4 5" key="1">
    <citation type="submission" date="2019-09" db="EMBL/GenBank/DDBJ databases">
        <authorList>
            <person name="Cremers G."/>
        </authorList>
    </citation>
    <scope>NUCLEOTIDE SEQUENCE [LARGE SCALE GENOMIC DNA]</scope>
    <source>
        <strain evidence="4">4A</strain>
    </source>
</reference>
<keyword evidence="5" id="KW-1185">Reference proteome</keyword>